<sequence length="1105" mass="117691">MGSNNIVKVALVVMLVLATPGFSTAIPDDLHGLADRWEQFAKGSSTALQRTNFGVVEHDGQIAIFGGQRPTGNGAIYLNDLWTLQSGGEFSNVECCGWLPRMKFAYAVHIVNGTRTLFVIGGYSYNGNVPFFYSDVWATSDFARFSFVQLSPTGFLPPCSGCVAVSFKSYLFLIGGCYSSDNSCATMVTQIYYSSDGSGWQKAISDLDAITLWENSKPDNVMAAVNGEDLVLVQYNSNGNEVWSLSWDERTKRLNIGAGSIGTISSSNGGAKFSAVFLSLFSNLWLLTGNTFSSTSSSYIVYSSDSGGSWATDSTQDQQQQQLLMRERAAGIVWNKRLCVLGGRTYSNSVLSNMWCSVPPKFPAPSLSIVDPPSQDGWFSSPVKASIRTGTIPSESCAEIRFQVTTAQSPAPPTPQNILYSSSFNIDLGGLDSQAMYVYMQVTFPCSEGFTASDVSSTPINVMQKLSSPSCSPKGSISVKGSATATAELLCQTNAAEVTVSYSYSGDANTLRNSNSPASLVLVDGASTVKVSCKAPHWVDSDEVSFSFTVTREAGEAPKGSTSSSYTTTRASSPIESTPSPSPSLPPQSPSVSFHSFCCDQTCRSTCLLQTAQDVVLHLQGSNLNRVEDVRVGGRACGRVGEAAAISLVCIFAPGLGEEQVTVGWTDSGETRTLQVARIVYPAPVAALLAFSSAPPCTGATVTISGSNFGSLLAGHVFEGVASTFLGHEVRGMVGASWARQVMWVADSSVLVMAPPGAGAQLRVQLFLDGVGVVQQASSSHQFSYSPPRISSVRPSIGGAEGAMLVTLTGVNFGCTAPDPPAVLLGPQACKSVTRISDNQIICLSPPRNQSIQSTSVNVEVQVAGQSAVSPSSYLYVAASQPVTIFFSSLTEGTFSDSGLQVTELLLPSGERIVINSSANTLPSTPAGAPGGSSKLPSSQIAVIVCAVIVIVCSFCYLAPRLRSRLFPPRQSHPNFSPNVVFAQSELADGLPSIRVVSADSVSWMYSREEEVGRCEHCQRSGFRVCIHRTMKSMWEEVDVQLPPSDDIDEELCVVCLDRPRNVIIVHGNEEKTLHKVTCSQCTQRIREAGGPCPMCRQPIFDVLE</sequence>
<reference evidence="10" key="2">
    <citation type="submission" date="2012-11" db="EMBL/GenBank/DDBJ databases">
        <authorList>
            <person name="Kuo A."/>
            <person name="Curtis B.A."/>
            <person name="Tanifuji G."/>
            <person name="Burki F."/>
            <person name="Gruber A."/>
            <person name="Irimia M."/>
            <person name="Maruyama S."/>
            <person name="Arias M.C."/>
            <person name="Ball S.G."/>
            <person name="Gile G.H."/>
            <person name="Hirakawa Y."/>
            <person name="Hopkins J.F."/>
            <person name="Rensing S.A."/>
            <person name="Schmutz J."/>
            <person name="Symeonidi A."/>
            <person name="Elias M."/>
            <person name="Eveleigh R.J."/>
            <person name="Herman E.K."/>
            <person name="Klute M.J."/>
            <person name="Nakayama T."/>
            <person name="Obornik M."/>
            <person name="Reyes-Prieto A."/>
            <person name="Armbrust E.V."/>
            <person name="Aves S.J."/>
            <person name="Beiko R.G."/>
            <person name="Coutinho P."/>
            <person name="Dacks J.B."/>
            <person name="Durnford D.G."/>
            <person name="Fast N.M."/>
            <person name="Green B.R."/>
            <person name="Grisdale C."/>
            <person name="Hempe F."/>
            <person name="Henrissat B."/>
            <person name="Hoppner M.P."/>
            <person name="Ishida K.-I."/>
            <person name="Kim E."/>
            <person name="Koreny L."/>
            <person name="Kroth P.G."/>
            <person name="Liu Y."/>
            <person name="Malik S.-B."/>
            <person name="Maier U.G."/>
            <person name="McRose D."/>
            <person name="Mock T."/>
            <person name="Neilson J.A."/>
            <person name="Onodera N.T."/>
            <person name="Poole A.M."/>
            <person name="Pritham E.J."/>
            <person name="Richards T.A."/>
            <person name="Rocap G."/>
            <person name="Roy S.W."/>
            <person name="Sarai C."/>
            <person name="Schaack S."/>
            <person name="Shirato S."/>
            <person name="Slamovits C.H."/>
            <person name="Spencer D.F."/>
            <person name="Suzuki S."/>
            <person name="Worden A.Z."/>
            <person name="Zauner S."/>
            <person name="Barry K."/>
            <person name="Bell C."/>
            <person name="Bharti A.K."/>
            <person name="Crow J.A."/>
            <person name="Grimwood J."/>
            <person name="Kramer R."/>
            <person name="Lindquist E."/>
            <person name="Lucas S."/>
            <person name="Salamov A."/>
            <person name="McFadden G.I."/>
            <person name="Lane C.E."/>
            <person name="Keeling P.J."/>
            <person name="Gray M.W."/>
            <person name="Grigoriev I.V."/>
            <person name="Archibald J.M."/>
        </authorList>
    </citation>
    <scope>NUCLEOTIDE SEQUENCE</scope>
    <source>
        <strain evidence="10">CCMP2712</strain>
    </source>
</reference>
<dbReference type="PANTHER" id="PTHR46858:SF5">
    <property type="entry name" value="E3 UBIQUITIN-PROTEIN LIGASE APD1-RELATED"/>
    <property type="match status" value="1"/>
</dbReference>
<keyword evidence="2" id="KW-0863">Zinc-finger</keyword>
<dbReference type="EnsemblProtists" id="EKX40991">
    <property type="protein sequence ID" value="EKX40991"/>
    <property type="gene ID" value="GUITHDRAFT_142384"/>
</dbReference>
<dbReference type="InterPro" id="IPR013783">
    <property type="entry name" value="Ig-like_fold"/>
</dbReference>
<dbReference type="GO" id="GO:0008270">
    <property type="term" value="F:zinc ion binding"/>
    <property type="evidence" value="ECO:0007669"/>
    <property type="project" value="UniProtKB-KW"/>
</dbReference>
<dbReference type="Pfam" id="PF01833">
    <property type="entry name" value="TIG"/>
    <property type="match status" value="2"/>
</dbReference>
<dbReference type="EMBL" id="JH993027">
    <property type="protein sequence ID" value="EKX40991.1"/>
    <property type="molecule type" value="Genomic_DNA"/>
</dbReference>
<dbReference type="Gene3D" id="2.120.10.80">
    <property type="entry name" value="Kelch-type beta propeller"/>
    <property type="match status" value="1"/>
</dbReference>
<dbReference type="CDD" id="cd16646">
    <property type="entry name" value="mRING-HC-C2H2C4_MDM2-like"/>
    <property type="match status" value="1"/>
</dbReference>
<dbReference type="RefSeq" id="XP_005827971.1">
    <property type="nucleotide sequence ID" value="XM_005827914.1"/>
</dbReference>
<evidence type="ECO:0000313" key="10">
    <source>
        <dbReference type="Proteomes" id="UP000011087"/>
    </source>
</evidence>
<dbReference type="SUPFAM" id="SSF81296">
    <property type="entry name" value="E set domains"/>
    <property type="match status" value="1"/>
</dbReference>
<dbReference type="GO" id="GO:0016567">
    <property type="term" value="P:protein ubiquitination"/>
    <property type="evidence" value="ECO:0007669"/>
    <property type="project" value="TreeGrafter"/>
</dbReference>
<dbReference type="GO" id="GO:0061630">
    <property type="term" value="F:ubiquitin protein ligase activity"/>
    <property type="evidence" value="ECO:0007669"/>
    <property type="project" value="TreeGrafter"/>
</dbReference>
<dbReference type="GeneID" id="17297583"/>
<keyword evidence="1" id="KW-0479">Metal-binding</keyword>
<feature type="compositionally biased region" description="Low complexity" evidence="4">
    <location>
        <begin position="561"/>
        <end position="579"/>
    </location>
</feature>
<feature type="chain" id="PRO_5008770592" description="IPT/TIG domain-containing protein" evidence="6">
    <location>
        <begin position="26"/>
        <end position="1105"/>
    </location>
</feature>
<accession>L1IXN1</accession>
<dbReference type="Proteomes" id="UP000011087">
    <property type="component" value="Unassembled WGS sequence"/>
</dbReference>
<feature type="domain" description="IPT/TIG" evidence="7">
    <location>
        <begin position="683"/>
        <end position="786"/>
    </location>
</feature>
<dbReference type="CDD" id="cd00603">
    <property type="entry name" value="IPT_PCSR"/>
    <property type="match status" value="1"/>
</dbReference>
<reference evidence="8 10" key="1">
    <citation type="journal article" date="2012" name="Nature">
        <title>Algal genomes reveal evolutionary mosaicism and the fate of nucleomorphs.</title>
        <authorList>
            <consortium name="DOE Joint Genome Institute"/>
            <person name="Curtis B.A."/>
            <person name="Tanifuji G."/>
            <person name="Burki F."/>
            <person name="Gruber A."/>
            <person name="Irimia M."/>
            <person name="Maruyama S."/>
            <person name="Arias M.C."/>
            <person name="Ball S.G."/>
            <person name="Gile G.H."/>
            <person name="Hirakawa Y."/>
            <person name="Hopkins J.F."/>
            <person name="Kuo A."/>
            <person name="Rensing S.A."/>
            <person name="Schmutz J."/>
            <person name="Symeonidi A."/>
            <person name="Elias M."/>
            <person name="Eveleigh R.J."/>
            <person name="Herman E.K."/>
            <person name="Klute M.J."/>
            <person name="Nakayama T."/>
            <person name="Obornik M."/>
            <person name="Reyes-Prieto A."/>
            <person name="Armbrust E.V."/>
            <person name="Aves S.J."/>
            <person name="Beiko R.G."/>
            <person name="Coutinho P."/>
            <person name="Dacks J.B."/>
            <person name="Durnford D.G."/>
            <person name="Fast N.M."/>
            <person name="Green B.R."/>
            <person name="Grisdale C.J."/>
            <person name="Hempel F."/>
            <person name="Henrissat B."/>
            <person name="Hoppner M.P."/>
            <person name="Ishida K."/>
            <person name="Kim E."/>
            <person name="Koreny L."/>
            <person name="Kroth P.G."/>
            <person name="Liu Y."/>
            <person name="Malik S.B."/>
            <person name="Maier U.G."/>
            <person name="McRose D."/>
            <person name="Mock T."/>
            <person name="Neilson J.A."/>
            <person name="Onodera N.T."/>
            <person name="Poole A.M."/>
            <person name="Pritham E.J."/>
            <person name="Richards T.A."/>
            <person name="Rocap G."/>
            <person name="Roy S.W."/>
            <person name="Sarai C."/>
            <person name="Schaack S."/>
            <person name="Shirato S."/>
            <person name="Slamovits C.H."/>
            <person name="Spencer D.F."/>
            <person name="Suzuki S."/>
            <person name="Worden A.Z."/>
            <person name="Zauner S."/>
            <person name="Barry K."/>
            <person name="Bell C."/>
            <person name="Bharti A.K."/>
            <person name="Crow J.A."/>
            <person name="Grimwood J."/>
            <person name="Kramer R."/>
            <person name="Lindquist E."/>
            <person name="Lucas S."/>
            <person name="Salamov A."/>
            <person name="McFadden G.I."/>
            <person name="Lane C.E."/>
            <person name="Keeling P.J."/>
            <person name="Gray M.W."/>
            <person name="Grigoriev I.V."/>
            <person name="Archibald J.M."/>
        </authorList>
    </citation>
    <scope>NUCLEOTIDE SEQUENCE</scope>
    <source>
        <strain evidence="8 10">CCMP2712</strain>
    </source>
</reference>
<dbReference type="InterPro" id="IPR002909">
    <property type="entry name" value="IPT_dom"/>
</dbReference>
<dbReference type="InterPro" id="IPR014756">
    <property type="entry name" value="Ig_E-set"/>
</dbReference>
<evidence type="ECO:0000256" key="3">
    <source>
        <dbReference type="ARBA" id="ARBA00022833"/>
    </source>
</evidence>
<evidence type="ECO:0000256" key="4">
    <source>
        <dbReference type="SAM" id="MobiDB-lite"/>
    </source>
</evidence>
<evidence type="ECO:0000259" key="7">
    <source>
        <dbReference type="SMART" id="SM00429"/>
    </source>
</evidence>
<gene>
    <name evidence="8" type="ORF">GUITHDRAFT_142384</name>
</gene>
<keyword evidence="5" id="KW-0812">Transmembrane</keyword>
<dbReference type="OrthoDB" id="6078042at2759"/>
<proteinExistence type="predicted"/>
<evidence type="ECO:0000256" key="2">
    <source>
        <dbReference type="ARBA" id="ARBA00022771"/>
    </source>
</evidence>
<dbReference type="HOGENOM" id="CLU_282617_0_0_1"/>
<dbReference type="PaxDb" id="55529-EKX40991"/>
<evidence type="ECO:0000313" key="9">
    <source>
        <dbReference type="EnsemblProtists" id="EKX40991"/>
    </source>
</evidence>
<feature type="signal peptide" evidence="6">
    <location>
        <begin position="1"/>
        <end position="25"/>
    </location>
</feature>
<protein>
    <recommendedName>
        <fullName evidence="7">IPT/TIG domain-containing protein</fullName>
    </recommendedName>
</protein>
<dbReference type="SUPFAM" id="SSF117281">
    <property type="entry name" value="Kelch motif"/>
    <property type="match status" value="1"/>
</dbReference>
<dbReference type="Gene3D" id="2.60.40.10">
    <property type="entry name" value="Immunoglobulins"/>
    <property type="match status" value="1"/>
</dbReference>
<feature type="transmembrane region" description="Helical" evidence="5">
    <location>
        <begin position="941"/>
        <end position="960"/>
    </location>
</feature>
<keyword evidence="10" id="KW-1185">Reference proteome</keyword>
<keyword evidence="5" id="KW-1133">Transmembrane helix</keyword>
<organism evidence="8">
    <name type="scientific">Guillardia theta (strain CCMP2712)</name>
    <name type="common">Cryptophyte</name>
    <dbReference type="NCBI Taxonomy" id="905079"/>
    <lineage>
        <taxon>Eukaryota</taxon>
        <taxon>Cryptophyceae</taxon>
        <taxon>Pyrenomonadales</taxon>
        <taxon>Geminigeraceae</taxon>
        <taxon>Guillardia</taxon>
    </lineage>
</organism>
<dbReference type="Gene3D" id="3.30.40.10">
    <property type="entry name" value="Zinc/RING finger domain, C3HC4 (zinc finger)"/>
    <property type="match status" value="1"/>
</dbReference>
<dbReference type="InterPro" id="IPR013083">
    <property type="entry name" value="Znf_RING/FYVE/PHD"/>
</dbReference>
<name>L1IXN1_GUITC</name>
<reference evidence="9" key="3">
    <citation type="submission" date="2015-06" db="UniProtKB">
        <authorList>
            <consortium name="EnsemblProtists"/>
        </authorList>
    </citation>
    <scope>IDENTIFICATION</scope>
</reference>
<dbReference type="KEGG" id="gtt:GUITHDRAFT_142384"/>
<dbReference type="AlphaFoldDB" id="L1IXN1"/>
<evidence type="ECO:0000313" key="8">
    <source>
        <dbReference type="EMBL" id="EKX40991.1"/>
    </source>
</evidence>
<evidence type="ECO:0000256" key="5">
    <source>
        <dbReference type="SAM" id="Phobius"/>
    </source>
</evidence>
<dbReference type="PANTHER" id="PTHR46858">
    <property type="entry name" value="OS05G0521000 PROTEIN"/>
    <property type="match status" value="1"/>
</dbReference>
<evidence type="ECO:0000256" key="1">
    <source>
        <dbReference type="ARBA" id="ARBA00022723"/>
    </source>
</evidence>
<dbReference type="InterPro" id="IPR015915">
    <property type="entry name" value="Kelch-typ_b-propeller"/>
</dbReference>
<feature type="domain" description="IPT/TIG" evidence="7">
    <location>
        <begin position="787"/>
        <end position="877"/>
    </location>
</feature>
<dbReference type="Pfam" id="PF13920">
    <property type="entry name" value="zf-C3HC4_3"/>
    <property type="match status" value="1"/>
</dbReference>
<dbReference type="SMART" id="SM00429">
    <property type="entry name" value="IPT"/>
    <property type="match status" value="2"/>
</dbReference>
<keyword evidence="3" id="KW-0862">Zinc</keyword>
<keyword evidence="6" id="KW-0732">Signal</keyword>
<evidence type="ECO:0000256" key="6">
    <source>
        <dbReference type="SAM" id="SignalP"/>
    </source>
</evidence>
<keyword evidence="5" id="KW-0472">Membrane</keyword>
<feature type="region of interest" description="Disordered" evidence="4">
    <location>
        <begin position="555"/>
        <end position="588"/>
    </location>
</feature>